<accession>A0A330HEB7</accession>
<name>A0A330HEB7_9HYPH</name>
<keyword evidence="5" id="KW-1185">Reference proteome</keyword>
<sequence length="176" mass="19793">MGKHMRIAVIDEAEATAQLDGLADMLMQSIEDGALVGFVLPFDAEQARSYWQGIFPSLAEGERLLICAYLEDNLVGTVQLYLSPEPNALHRAEVYKLLVHRDFQRQGIGSALMASVEGEARKRKRPLLLLDTAEGGASERLYRRMNWREVGVVPHHFVDPFGKPRSSIYFMKHLAP</sequence>
<evidence type="ECO:0000313" key="4">
    <source>
        <dbReference type="EMBL" id="RAZ87036.1"/>
    </source>
</evidence>
<protein>
    <submittedName>
        <fullName evidence="4">GNAT family N-acetyltransferase</fullName>
    </submittedName>
</protein>
<dbReference type="Gene3D" id="3.40.630.30">
    <property type="match status" value="1"/>
</dbReference>
<dbReference type="InterPro" id="IPR050832">
    <property type="entry name" value="Bact_Acetyltransf"/>
</dbReference>
<dbReference type="PANTHER" id="PTHR43877">
    <property type="entry name" value="AMINOALKYLPHOSPHONATE N-ACETYLTRANSFERASE-RELATED-RELATED"/>
    <property type="match status" value="1"/>
</dbReference>
<dbReference type="CDD" id="cd04301">
    <property type="entry name" value="NAT_SF"/>
    <property type="match status" value="1"/>
</dbReference>
<evidence type="ECO:0000313" key="5">
    <source>
        <dbReference type="Proteomes" id="UP000251558"/>
    </source>
</evidence>
<dbReference type="Pfam" id="PF00583">
    <property type="entry name" value="Acetyltransf_1"/>
    <property type="match status" value="1"/>
</dbReference>
<dbReference type="Proteomes" id="UP000251558">
    <property type="component" value="Unassembled WGS sequence"/>
</dbReference>
<evidence type="ECO:0000256" key="2">
    <source>
        <dbReference type="ARBA" id="ARBA00023315"/>
    </source>
</evidence>
<organism evidence="4 5">
    <name type="scientific">Mesorhizobium hawassense</name>
    <dbReference type="NCBI Taxonomy" id="1209954"/>
    <lineage>
        <taxon>Bacteria</taxon>
        <taxon>Pseudomonadati</taxon>
        <taxon>Pseudomonadota</taxon>
        <taxon>Alphaproteobacteria</taxon>
        <taxon>Hyphomicrobiales</taxon>
        <taxon>Phyllobacteriaceae</taxon>
        <taxon>Mesorhizobium</taxon>
    </lineage>
</organism>
<dbReference type="AlphaFoldDB" id="A0A330HEB7"/>
<dbReference type="SUPFAM" id="SSF55729">
    <property type="entry name" value="Acyl-CoA N-acyltransferases (Nat)"/>
    <property type="match status" value="1"/>
</dbReference>
<reference evidence="4 5" key="1">
    <citation type="submission" date="2018-07" db="EMBL/GenBank/DDBJ databases">
        <title>Diversity of Mesorhizobium strains in Brazil.</title>
        <authorList>
            <person name="Helene L.C.F."/>
            <person name="Dall'Agnol R."/>
            <person name="Delamuta J.R.M."/>
            <person name="Hungria M."/>
        </authorList>
    </citation>
    <scope>NUCLEOTIDE SEQUENCE [LARGE SCALE GENOMIC DNA]</scope>
    <source>
        <strain evidence="4 5">AC99b</strain>
    </source>
</reference>
<dbReference type="InterPro" id="IPR000182">
    <property type="entry name" value="GNAT_dom"/>
</dbReference>
<evidence type="ECO:0000256" key="1">
    <source>
        <dbReference type="ARBA" id="ARBA00022679"/>
    </source>
</evidence>
<dbReference type="GO" id="GO:0016747">
    <property type="term" value="F:acyltransferase activity, transferring groups other than amino-acyl groups"/>
    <property type="evidence" value="ECO:0007669"/>
    <property type="project" value="InterPro"/>
</dbReference>
<feature type="domain" description="N-acetyltransferase" evidence="3">
    <location>
        <begin position="25"/>
        <end position="176"/>
    </location>
</feature>
<evidence type="ECO:0000259" key="3">
    <source>
        <dbReference type="PROSITE" id="PS51186"/>
    </source>
</evidence>
<comment type="caution">
    <text evidence="4">The sequence shown here is derived from an EMBL/GenBank/DDBJ whole genome shotgun (WGS) entry which is preliminary data.</text>
</comment>
<proteinExistence type="predicted"/>
<dbReference type="InterPro" id="IPR016181">
    <property type="entry name" value="Acyl_CoA_acyltransferase"/>
</dbReference>
<gene>
    <name evidence="4" type="ORF">DPM33_27255</name>
</gene>
<keyword evidence="2" id="KW-0012">Acyltransferase</keyword>
<dbReference type="PROSITE" id="PS51186">
    <property type="entry name" value="GNAT"/>
    <property type="match status" value="1"/>
</dbReference>
<dbReference type="EMBL" id="QMBP01000016">
    <property type="protein sequence ID" value="RAZ87036.1"/>
    <property type="molecule type" value="Genomic_DNA"/>
</dbReference>
<keyword evidence="1 4" id="KW-0808">Transferase</keyword>